<evidence type="ECO:0000313" key="1">
    <source>
        <dbReference type="EMBL" id="KAI1700470.1"/>
    </source>
</evidence>
<dbReference type="AlphaFoldDB" id="A0AAD4MMN5"/>
<sequence length="344" mass="40272">MDSIPSDIRLDCFKFLNRKSLDALHLTNRSLSDQIGDQKHRSGMLRQKYHFRGLYMAYSEDDRMDNRMYESGCVPFSGQKFVRVPNFQELRVPPFFYLRQQRNGKCCRNFMTPSGKNCCQELIDWCQNGRTSFTTFEAKRCRGHNKQVVLWLEAIGNRNVPKLIGICINDQITKYNAELLVHFFAFLNGIHFDRIQFDVPLNFDLISQIRLLMKKLFSHSEYQLDCKVFVPYVRGKFSQTDHLLRGSHLVTKSFGKTYFNLTQRRTTKEDDELISRCVMKNVFDTVLKGREFFSSSISFQVTKAALNQYVHDDVVKVSHKQECLVLDILLYSDPTLMKDSARNL</sequence>
<gene>
    <name evidence="1" type="ORF">DdX_16680</name>
</gene>
<evidence type="ECO:0008006" key="3">
    <source>
        <dbReference type="Google" id="ProtNLM"/>
    </source>
</evidence>
<protein>
    <recommendedName>
        <fullName evidence="3">F-box domain-containing protein</fullName>
    </recommendedName>
</protein>
<keyword evidence="2" id="KW-1185">Reference proteome</keyword>
<accession>A0AAD4MMN5</accession>
<dbReference type="Proteomes" id="UP001201812">
    <property type="component" value="Unassembled WGS sequence"/>
</dbReference>
<proteinExistence type="predicted"/>
<organism evidence="1 2">
    <name type="scientific">Ditylenchus destructor</name>
    <dbReference type="NCBI Taxonomy" id="166010"/>
    <lineage>
        <taxon>Eukaryota</taxon>
        <taxon>Metazoa</taxon>
        <taxon>Ecdysozoa</taxon>
        <taxon>Nematoda</taxon>
        <taxon>Chromadorea</taxon>
        <taxon>Rhabditida</taxon>
        <taxon>Tylenchina</taxon>
        <taxon>Tylenchomorpha</taxon>
        <taxon>Sphaerularioidea</taxon>
        <taxon>Anguinidae</taxon>
        <taxon>Anguininae</taxon>
        <taxon>Ditylenchus</taxon>
    </lineage>
</organism>
<reference evidence="1" key="1">
    <citation type="submission" date="2022-01" db="EMBL/GenBank/DDBJ databases">
        <title>Genome Sequence Resource for Two Populations of Ditylenchus destructor, the Migratory Endoparasitic Phytonematode.</title>
        <authorList>
            <person name="Zhang H."/>
            <person name="Lin R."/>
            <person name="Xie B."/>
        </authorList>
    </citation>
    <scope>NUCLEOTIDE SEQUENCE</scope>
    <source>
        <strain evidence="1">BazhouSP</strain>
    </source>
</reference>
<evidence type="ECO:0000313" key="2">
    <source>
        <dbReference type="Proteomes" id="UP001201812"/>
    </source>
</evidence>
<comment type="caution">
    <text evidence="1">The sequence shown here is derived from an EMBL/GenBank/DDBJ whole genome shotgun (WGS) entry which is preliminary data.</text>
</comment>
<dbReference type="EMBL" id="JAKKPZ010000144">
    <property type="protein sequence ID" value="KAI1700470.1"/>
    <property type="molecule type" value="Genomic_DNA"/>
</dbReference>
<name>A0AAD4MMN5_9BILA</name>